<keyword evidence="8" id="KW-1185">Reference proteome</keyword>
<dbReference type="Proteomes" id="UP001470230">
    <property type="component" value="Unassembled WGS sequence"/>
</dbReference>
<keyword evidence="4" id="KW-0479">Metal-binding</keyword>
<evidence type="ECO:0000256" key="5">
    <source>
        <dbReference type="SAM" id="MobiDB-lite"/>
    </source>
</evidence>
<keyword evidence="4" id="KW-0863">Zinc-finger</keyword>
<dbReference type="Pfam" id="PF12796">
    <property type="entry name" value="Ank_2"/>
    <property type="match status" value="1"/>
</dbReference>
<dbReference type="Gene3D" id="1.25.40.20">
    <property type="entry name" value="Ankyrin repeat-containing domain"/>
    <property type="match status" value="1"/>
</dbReference>
<dbReference type="SMART" id="SM00248">
    <property type="entry name" value="ANK"/>
    <property type="match status" value="3"/>
</dbReference>
<feature type="domain" description="RING-type" evidence="6">
    <location>
        <begin position="183"/>
        <end position="222"/>
    </location>
</feature>
<feature type="repeat" description="ANK" evidence="3">
    <location>
        <begin position="16"/>
        <end position="48"/>
    </location>
</feature>
<evidence type="ECO:0000256" key="1">
    <source>
        <dbReference type="ARBA" id="ARBA00022737"/>
    </source>
</evidence>
<dbReference type="InterPro" id="IPR002110">
    <property type="entry name" value="Ankyrin_rpt"/>
</dbReference>
<sequence length="291" mass="32534">MLILMHHALMEFVFNFYRTPLHEAAERGSCEIVEALIDAGADVSKQNWAKLTPLHLAAKYGRIGAVQTLVEHNAPLDIQDSKGNTPLHCASQNNQSEIVSYLIANKANHLILNDEGYKAFQIAPDPLKSDVTEYVIENLMVTSKTRSLRLSQVLKNANTENDENENNETIPDDDQPILTPGKCIFCQATDPVFVYKPCGHVLLCDNCYINHKGTFENCPICDQYLERVESIVQPQEPEPITEEPPKEEEEKKEEVPTGEEEEEEGEKNGEEEAGEISTEGESYAESAIEST</sequence>
<dbReference type="EMBL" id="JAPFFF010000023">
    <property type="protein sequence ID" value="KAK8852826.1"/>
    <property type="molecule type" value="Genomic_DNA"/>
</dbReference>
<proteinExistence type="predicted"/>
<evidence type="ECO:0000313" key="8">
    <source>
        <dbReference type="Proteomes" id="UP001470230"/>
    </source>
</evidence>
<dbReference type="Gene3D" id="3.30.40.10">
    <property type="entry name" value="Zinc/RING finger domain, C3HC4 (zinc finger)"/>
    <property type="match status" value="1"/>
</dbReference>
<dbReference type="PANTHER" id="PTHR24171">
    <property type="entry name" value="ANKYRIN REPEAT DOMAIN-CONTAINING PROTEIN 39-RELATED"/>
    <property type="match status" value="1"/>
</dbReference>
<dbReference type="PROSITE" id="PS50089">
    <property type="entry name" value="ZF_RING_2"/>
    <property type="match status" value="1"/>
</dbReference>
<keyword evidence="2 3" id="KW-0040">ANK repeat</keyword>
<keyword evidence="1" id="KW-0677">Repeat</keyword>
<evidence type="ECO:0000256" key="4">
    <source>
        <dbReference type="PROSITE-ProRule" id="PRU00175"/>
    </source>
</evidence>
<evidence type="ECO:0000256" key="2">
    <source>
        <dbReference type="ARBA" id="ARBA00023043"/>
    </source>
</evidence>
<dbReference type="SUPFAM" id="SSF48403">
    <property type="entry name" value="Ankyrin repeat"/>
    <property type="match status" value="1"/>
</dbReference>
<dbReference type="PROSITE" id="PS50297">
    <property type="entry name" value="ANK_REP_REGION"/>
    <property type="match status" value="3"/>
</dbReference>
<dbReference type="InterPro" id="IPR013083">
    <property type="entry name" value="Znf_RING/FYVE/PHD"/>
</dbReference>
<feature type="repeat" description="ANK" evidence="3">
    <location>
        <begin position="49"/>
        <end position="81"/>
    </location>
</feature>
<dbReference type="PROSITE" id="PS50088">
    <property type="entry name" value="ANK_REPEAT"/>
    <property type="match status" value="3"/>
</dbReference>
<feature type="compositionally biased region" description="Acidic residues" evidence="5">
    <location>
        <begin position="256"/>
        <end position="274"/>
    </location>
</feature>
<organism evidence="7 8">
    <name type="scientific">Tritrichomonas musculus</name>
    <dbReference type="NCBI Taxonomy" id="1915356"/>
    <lineage>
        <taxon>Eukaryota</taxon>
        <taxon>Metamonada</taxon>
        <taxon>Parabasalia</taxon>
        <taxon>Tritrichomonadida</taxon>
        <taxon>Tritrichomonadidae</taxon>
        <taxon>Tritrichomonas</taxon>
    </lineage>
</organism>
<dbReference type="Pfam" id="PF13920">
    <property type="entry name" value="zf-C3HC4_3"/>
    <property type="match status" value="1"/>
</dbReference>
<dbReference type="InterPro" id="IPR001841">
    <property type="entry name" value="Znf_RING"/>
</dbReference>
<keyword evidence="4" id="KW-0862">Zinc</keyword>
<evidence type="ECO:0000313" key="7">
    <source>
        <dbReference type="EMBL" id="KAK8852826.1"/>
    </source>
</evidence>
<dbReference type="SUPFAM" id="SSF57850">
    <property type="entry name" value="RING/U-box"/>
    <property type="match status" value="1"/>
</dbReference>
<gene>
    <name evidence="7" type="ORF">M9Y10_017818</name>
</gene>
<evidence type="ECO:0000256" key="3">
    <source>
        <dbReference type="PROSITE-ProRule" id="PRU00023"/>
    </source>
</evidence>
<name>A0ABR2HUP0_9EUKA</name>
<reference evidence="7 8" key="1">
    <citation type="submission" date="2024-04" db="EMBL/GenBank/DDBJ databases">
        <title>Tritrichomonas musculus Genome.</title>
        <authorList>
            <person name="Alves-Ferreira E."/>
            <person name="Grigg M."/>
            <person name="Lorenzi H."/>
            <person name="Galac M."/>
        </authorList>
    </citation>
    <scope>NUCLEOTIDE SEQUENCE [LARGE SCALE GENOMIC DNA]</scope>
    <source>
        <strain evidence="7 8">EAF2021</strain>
    </source>
</reference>
<evidence type="ECO:0000259" key="6">
    <source>
        <dbReference type="PROSITE" id="PS50089"/>
    </source>
</evidence>
<accession>A0ABR2HUP0</accession>
<comment type="caution">
    <text evidence="7">The sequence shown here is derived from an EMBL/GenBank/DDBJ whole genome shotgun (WGS) entry which is preliminary data.</text>
</comment>
<protein>
    <recommendedName>
        <fullName evidence="6">RING-type domain-containing protein</fullName>
    </recommendedName>
</protein>
<feature type="region of interest" description="Disordered" evidence="5">
    <location>
        <begin position="232"/>
        <end position="291"/>
    </location>
</feature>
<feature type="repeat" description="ANK" evidence="3">
    <location>
        <begin position="82"/>
        <end position="114"/>
    </location>
</feature>
<dbReference type="InterPro" id="IPR036770">
    <property type="entry name" value="Ankyrin_rpt-contain_sf"/>
</dbReference>